<dbReference type="EMBL" id="KQ244044">
    <property type="protein sequence ID" value="KNC74837.1"/>
    <property type="molecule type" value="Genomic_DNA"/>
</dbReference>
<evidence type="ECO:0000313" key="2">
    <source>
        <dbReference type="EMBL" id="KNC74837.1"/>
    </source>
</evidence>
<keyword evidence="3" id="KW-1185">Reference proteome</keyword>
<evidence type="ECO:0000313" key="3">
    <source>
        <dbReference type="Proteomes" id="UP000054560"/>
    </source>
</evidence>
<evidence type="ECO:0000256" key="1">
    <source>
        <dbReference type="SAM" id="MobiDB-lite"/>
    </source>
</evidence>
<gene>
    <name evidence="2" type="ORF">SARC_12625</name>
</gene>
<accession>A0A0L0FDJ9</accession>
<dbReference type="AlphaFoldDB" id="A0A0L0FDJ9"/>
<dbReference type="Proteomes" id="UP000054560">
    <property type="component" value="Unassembled WGS sequence"/>
</dbReference>
<feature type="compositionally biased region" description="Polar residues" evidence="1">
    <location>
        <begin position="25"/>
        <end position="36"/>
    </location>
</feature>
<dbReference type="RefSeq" id="XP_014148739.1">
    <property type="nucleotide sequence ID" value="XM_014293264.1"/>
</dbReference>
<dbReference type="GeneID" id="25913129"/>
<reference evidence="2 3" key="1">
    <citation type="submission" date="2011-02" db="EMBL/GenBank/DDBJ databases">
        <title>The Genome Sequence of Sphaeroforma arctica JP610.</title>
        <authorList>
            <consortium name="The Broad Institute Genome Sequencing Platform"/>
            <person name="Russ C."/>
            <person name="Cuomo C."/>
            <person name="Young S.K."/>
            <person name="Zeng Q."/>
            <person name="Gargeya S."/>
            <person name="Alvarado L."/>
            <person name="Berlin A."/>
            <person name="Chapman S.B."/>
            <person name="Chen Z."/>
            <person name="Freedman E."/>
            <person name="Gellesch M."/>
            <person name="Goldberg J."/>
            <person name="Griggs A."/>
            <person name="Gujja S."/>
            <person name="Heilman E."/>
            <person name="Heiman D."/>
            <person name="Howarth C."/>
            <person name="Mehta T."/>
            <person name="Neiman D."/>
            <person name="Pearson M."/>
            <person name="Roberts A."/>
            <person name="Saif S."/>
            <person name="Shea T."/>
            <person name="Shenoy N."/>
            <person name="Sisk P."/>
            <person name="Stolte C."/>
            <person name="Sykes S."/>
            <person name="White J."/>
            <person name="Yandava C."/>
            <person name="Burger G."/>
            <person name="Gray M.W."/>
            <person name="Holland P.W.H."/>
            <person name="King N."/>
            <person name="Lang F.B.F."/>
            <person name="Roger A.J."/>
            <person name="Ruiz-Trillo I."/>
            <person name="Haas B."/>
            <person name="Nusbaum C."/>
            <person name="Birren B."/>
        </authorList>
    </citation>
    <scope>NUCLEOTIDE SEQUENCE [LARGE SCALE GENOMIC DNA]</scope>
    <source>
        <strain evidence="2 3">JP610</strain>
    </source>
</reference>
<sequence length="106" mass="12140">MPRKRRHGKPCTYRQIAAHTRRSEAQTSADNALQDTANVQKKLKKRDIRNSKAVVEGGKYTVAFIRNLDFNVRASELVCLVSPCFDVSRSYINSMLWCAQSEKHLE</sequence>
<protein>
    <submittedName>
        <fullName evidence="2">Uncharacterized protein</fullName>
    </submittedName>
</protein>
<organism evidence="2 3">
    <name type="scientific">Sphaeroforma arctica JP610</name>
    <dbReference type="NCBI Taxonomy" id="667725"/>
    <lineage>
        <taxon>Eukaryota</taxon>
        <taxon>Ichthyosporea</taxon>
        <taxon>Ichthyophonida</taxon>
        <taxon>Sphaeroforma</taxon>
    </lineage>
</organism>
<feature type="region of interest" description="Disordered" evidence="1">
    <location>
        <begin position="1"/>
        <end position="36"/>
    </location>
</feature>
<name>A0A0L0FDJ9_9EUKA</name>
<proteinExistence type="predicted"/>